<keyword evidence="1" id="KW-1133">Transmembrane helix</keyword>
<organism evidence="2 3">
    <name type="scientific">Streptococcus sanguinis</name>
    <dbReference type="NCBI Taxonomy" id="1305"/>
    <lineage>
        <taxon>Bacteria</taxon>
        <taxon>Bacillati</taxon>
        <taxon>Bacillota</taxon>
        <taxon>Bacilli</taxon>
        <taxon>Lactobacillales</taxon>
        <taxon>Streptococcaceae</taxon>
        <taxon>Streptococcus</taxon>
    </lineage>
</organism>
<name>A0A859EMI7_STRSA</name>
<proteinExistence type="predicted"/>
<feature type="transmembrane region" description="Helical" evidence="1">
    <location>
        <begin position="87"/>
        <end position="107"/>
    </location>
</feature>
<dbReference type="Proteomes" id="UP000509459">
    <property type="component" value="Chromosome"/>
</dbReference>
<feature type="transmembrane region" description="Helical" evidence="1">
    <location>
        <begin position="119"/>
        <end position="141"/>
    </location>
</feature>
<dbReference type="AlphaFoldDB" id="A0A859EMI7"/>
<evidence type="ECO:0000313" key="3">
    <source>
        <dbReference type="Proteomes" id="UP000509459"/>
    </source>
</evidence>
<gene>
    <name evidence="2" type="ORF">FOC72_02665</name>
</gene>
<protein>
    <submittedName>
        <fullName evidence="2">Uncharacterized protein</fullName>
    </submittedName>
</protein>
<sequence>MITKIRKHEKKIFFFLSLLVALYFLICPIKLSVFQNYADFLSSIQNVLIFTSGVLIASFSITSFLPDNPFIKKLKTLNLDLLIMKQLFDLSILSVLLLIFPSIFISLEQNNSANIVHVGMSIFIGSLLYFILSLCSLVLTFRKILCLSLDSEKEKRKTN</sequence>
<feature type="transmembrane region" description="Helical" evidence="1">
    <location>
        <begin position="43"/>
        <end position="66"/>
    </location>
</feature>
<evidence type="ECO:0000313" key="2">
    <source>
        <dbReference type="EMBL" id="QKQ43472.1"/>
    </source>
</evidence>
<accession>A0A859EMI7</accession>
<keyword evidence="1" id="KW-0472">Membrane</keyword>
<reference evidence="2 3" key="1">
    <citation type="submission" date="2020-05" db="EMBL/GenBank/DDBJ databases">
        <title>FDA dAtabase for Regulatory Grade micrObial Sequences (FDA-ARGOS): Supporting development and validation of Infectious Disease Dx tests.</title>
        <authorList>
            <person name="Bojja K."/>
            <person name="Kessler A."/>
            <person name="Tallon L."/>
            <person name="Sadzewicz L."/>
            <person name="Zhao X."/>
            <person name="Vavikolanu K."/>
            <person name="Mehta A."/>
            <person name="Aluvathingal J."/>
            <person name="Nadendla S."/>
            <person name="Myers T."/>
            <person name="Yan Y."/>
            <person name="Sichtig H."/>
        </authorList>
    </citation>
    <scope>NUCLEOTIDE SEQUENCE [LARGE SCALE GENOMIC DNA]</scope>
    <source>
        <strain evidence="2 3">FDAARGOS_770</strain>
    </source>
</reference>
<dbReference type="RefSeq" id="WP_002894872.1">
    <property type="nucleotide sequence ID" value="NZ_CP054570.1"/>
</dbReference>
<evidence type="ECO:0000256" key="1">
    <source>
        <dbReference type="SAM" id="Phobius"/>
    </source>
</evidence>
<feature type="transmembrane region" description="Helical" evidence="1">
    <location>
        <begin position="12"/>
        <end position="31"/>
    </location>
</feature>
<dbReference type="EMBL" id="CP054570">
    <property type="protein sequence ID" value="QKQ43472.1"/>
    <property type="molecule type" value="Genomic_DNA"/>
</dbReference>
<keyword evidence="1" id="KW-0812">Transmembrane</keyword>